<dbReference type="InterPro" id="IPR004839">
    <property type="entry name" value="Aminotransferase_I/II_large"/>
</dbReference>
<dbReference type="InterPro" id="IPR015421">
    <property type="entry name" value="PyrdxlP-dep_Trfase_major"/>
</dbReference>
<evidence type="ECO:0000256" key="3">
    <source>
        <dbReference type="ARBA" id="ARBA00022576"/>
    </source>
</evidence>
<dbReference type="GO" id="GO:0042802">
    <property type="term" value="F:identical protein binding"/>
    <property type="evidence" value="ECO:0007669"/>
    <property type="project" value="TreeGrafter"/>
</dbReference>
<dbReference type="PANTHER" id="PTHR11879">
    <property type="entry name" value="ASPARTATE AMINOTRANSFERASE"/>
    <property type="match status" value="1"/>
</dbReference>
<dbReference type="Pfam" id="PF00155">
    <property type="entry name" value="Aminotran_1_2"/>
    <property type="match status" value="1"/>
</dbReference>
<dbReference type="Proteomes" id="UP000005017">
    <property type="component" value="Unassembled WGS sequence"/>
</dbReference>
<dbReference type="PANTHER" id="PTHR11879:SF22">
    <property type="entry name" value="ASPARTATE AMINOTRANSFERASE, MITOCHONDRIAL"/>
    <property type="match status" value="1"/>
</dbReference>
<dbReference type="SUPFAM" id="SSF53383">
    <property type="entry name" value="PLP-dependent transferases"/>
    <property type="match status" value="1"/>
</dbReference>
<dbReference type="RefSeq" id="WP_006627095.1">
    <property type="nucleotide sequence ID" value="NZ_ADFR01000007.1"/>
</dbReference>
<dbReference type="OrthoDB" id="9766445at2"/>
<evidence type="ECO:0000256" key="5">
    <source>
        <dbReference type="ARBA" id="ARBA00022898"/>
    </source>
</evidence>
<dbReference type="InterPro" id="IPR015424">
    <property type="entry name" value="PyrdxlP-dep_Trfase"/>
</dbReference>
<dbReference type="GO" id="GO:0006520">
    <property type="term" value="P:amino acid metabolic process"/>
    <property type="evidence" value="ECO:0007669"/>
    <property type="project" value="InterPro"/>
</dbReference>
<keyword evidence="4 7" id="KW-0808">Transferase</keyword>
<reference evidence="8" key="1">
    <citation type="submission" date="2009-12" db="EMBL/GenBank/DDBJ databases">
        <title>Sequence of Clostridiales genomosp. BVAB3 str. UPII9-5.</title>
        <authorList>
            <person name="Madupu R."/>
            <person name="Durkin A.S."/>
            <person name="Torralba M."/>
            <person name="Methe B."/>
            <person name="Sutton G.G."/>
            <person name="Strausberg R.L."/>
            <person name="Nelson K.E."/>
        </authorList>
    </citation>
    <scope>NUCLEOTIDE SEQUENCE [LARGE SCALE GENOMIC DNA]</scope>
    <source>
        <strain evidence="8">W1219</strain>
    </source>
</reference>
<keyword evidence="8" id="KW-1185">Reference proteome</keyword>
<evidence type="ECO:0000256" key="4">
    <source>
        <dbReference type="ARBA" id="ARBA00022679"/>
    </source>
</evidence>
<protein>
    <submittedName>
        <fullName evidence="7">Aminotransferase, class I/II</fullName>
        <ecNumber evidence="7">2.6.1.-</ecNumber>
    </submittedName>
</protein>
<dbReference type="GO" id="GO:0008483">
    <property type="term" value="F:transaminase activity"/>
    <property type="evidence" value="ECO:0007669"/>
    <property type="project" value="UniProtKB-KW"/>
</dbReference>
<name>D2MNZ4_9FIRM</name>
<evidence type="ECO:0000313" key="8">
    <source>
        <dbReference type="Proteomes" id="UP000005017"/>
    </source>
</evidence>
<gene>
    <name evidence="7" type="ORF">HMPREF9013_0687</name>
</gene>
<comment type="cofactor">
    <cofactor evidence="1">
        <name>pyridoxal 5'-phosphate</name>
        <dbReference type="ChEBI" id="CHEBI:597326"/>
    </cofactor>
</comment>
<dbReference type="InterPro" id="IPR000796">
    <property type="entry name" value="Asp_trans"/>
</dbReference>
<accession>D2MNZ4</accession>
<evidence type="ECO:0000256" key="2">
    <source>
        <dbReference type="ARBA" id="ARBA00011738"/>
    </source>
</evidence>
<dbReference type="GO" id="GO:0030170">
    <property type="term" value="F:pyridoxal phosphate binding"/>
    <property type="evidence" value="ECO:0007669"/>
    <property type="project" value="InterPro"/>
</dbReference>
<proteinExistence type="predicted"/>
<comment type="caution">
    <text evidence="7">The sequence shown here is derived from an EMBL/GenBank/DDBJ whole genome shotgun (WGS) entry which is preliminary data.</text>
</comment>
<dbReference type="STRING" id="679192.HMPREF9013_0687"/>
<dbReference type="AlphaFoldDB" id="D2MNZ4"/>
<organism evidence="7 8">
    <name type="scientific">Bulleidia extructa W1219</name>
    <dbReference type="NCBI Taxonomy" id="679192"/>
    <lineage>
        <taxon>Bacteria</taxon>
        <taxon>Bacillati</taxon>
        <taxon>Bacillota</taxon>
        <taxon>Erysipelotrichia</taxon>
        <taxon>Erysipelotrichales</taxon>
        <taxon>Erysipelotrichaceae</taxon>
        <taxon>Bulleidia</taxon>
    </lineage>
</organism>
<keyword evidence="5" id="KW-0663">Pyridoxal phosphate</keyword>
<keyword evidence="3 7" id="KW-0032">Aminotransferase</keyword>
<comment type="subunit">
    <text evidence="2">Homodimer.</text>
</comment>
<evidence type="ECO:0000259" key="6">
    <source>
        <dbReference type="Pfam" id="PF00155"/>
    </source>
</evidence>
<sequence>MTFLKKTRNTSELVDTVFSLAAKAKNDLDPNAVNATIGTLCDEDGQLFAFDSVFDPYDKLPHRLKAAYASAFKGNDNYRQAVLNWVLRDKKIQLNKEIIATPGGTGAVSLAFSNFLEPGQTVLIPEIAWPVYQLMANENSLKAVSYSLFEEDHFNITNLKQLILENLQSQDKLILLINDPCQNPTGYSLSISEWQELIFFLNSLPKNKQIILLNDVAYIDYTFTEDSRAFLEVWNSLENHILGLVAYSCSKSFTSYGMRLGALIILHQNQEVVEGVLHAMDKQARSLWSNISNSGMENIANVLCHPEAYLKEKNQPFNYYKNEPSFLSNKPMLVICTIIPSKKGSS</sequence>
<feature type="domain" description="Aminotransferase class I/classII large" evidence="6">
    <location>
        <begin position="72"/>
        <end position="312"/>
    </location>
</feature>
<evidence type="ECO:0000313" key="7">
    <source>
        <dbReference type="EMBL" id="EFC05763.1"/>
    </source>
</evidence>
<dbReference type="EMBL" id="ADFR01000007">
    <property type="protein sequence ID" value="EFC05763.1"/>
    <property type="molecule type" value="Genomic_DNA"/>
</dbReference>
<dbReference type="CDD" id="cd00609">
    <property type="entry name" value="AAT_like"/>
    <property type="match status" value="1"/>
</dbReference>
<dbReference type="EC" id="2.6.1.-" evidence="7"/>
<dbReference type="Gene3D" id="3.40.640.10">
    <property type="entry name" value="Type I PLP-dependent aspartate aminotransferase-like (Major domain)"/>
    <property type="match status" value="1"/>
</dbReference>
<evidence type="ECO:0000256" key="1">
    <source>
        <dbReference type="ARBA" id="ARBA00001933"/>
    </source>
</evidence>
<dbReference type="eggNOG" id="COG1448">
    <property type="taxonomic scope" value="Bacteria"/>
</dbReference>